<keyword evidence="1" id="KW-0812">Transmembrane</keyword>
<sequence>MATAIVGALAAAAGAAFQERALTSAPFTGVGQLQLIRAMARRPLWVTGTALTFAGVGAHLWALGHAPLVVIQPIGISGLLFAVMLSAFFKKRRLSTAQVLGALAVTAALAGLLSTIPPSEGPPPGFSKLIVIGLAGAGAMLACTLVGRTRNSTARACALALGGGIGYAAASAFGRVIGSAAVNDLTAALHPLTALAVAIGLAGGLLTQNAYRAGHFALAYAIVLISDPIAATLIGVLCFGERLPTDPVNGTIALVAAVVGAAGVVVLARSSRQDPMVQAAEPSTADRLATSR</sequence>
<evidence type="ECO:0000256" key="1">
    <source>
        <dbReference type="SAM" id="Phobius"/>
    </source>
</evidence>
<dbReference type="PANTHER" id="PTHR40761">
    <property type="entry name" value="CONSERVED INTEGRAL MEMBRANE ALANINE VALINE AND LEUCINE RICH PROTEIN-RELATED"/>
    <property type="match status" value="1"/>
</dbReference>
<feature type="transmembrane region" description="Helical" evidence="1">
    <location>
        <begin position="218"/>
        <end position="239"/>
    </location>
</feature>
<dbReference type="Proteomes" id="UP000572635">
    <property type="component" value="Unassembled WGS sequence"/>
</dbReference>
<feature type="transmembrane region" description="Helical" evidence="1">
    <location>
        <begin position="188"/>
        <end position="206"/>
    </location>
</feature>
<dbReference type="SUPFAM" id="SSF103481">
    <property type="entry name" value="Multidrug resistance efflux transporter EmrE"/>
    <property type="match status" value="2"/>
</dbReference>
<accession>A0A7W8QPW4</accession>
<dbReference type="EMBL" id="JACHDB010000001">
    <property type="protein sequence ID" value="MBB5434405.1"/>
    <property type="molecule type" value="Genomic_DNA"/>
</dbReference>
<organism evidence="2 3">
    <name type="scientific">Nocardiopsis composta</name>
    <dbReference type="NCBI Taxonomy" id="157465"/>
    <lineage>
        <taxon>Bacteria</taxon>
        <taxon>Bacillati</taxon>
        <taxon>Actinomycetota</taxon>
        <taxon>Actinomycetes</taxon>
        <taxon>Streptosporangiales</taxon>
        <taxon>Nocardiopsidaceae</taxon>
        <taxon>Nocardiopsis</taxon>
    </lineage>
</organism>
<evidence type="ECO:0000313" key="3">
    <source>
        <dbReference type="Proteomes" id="UP000572635"/>
    </source>
</evidence>
<comment type="caution">
    <text evidence="2">The sequence shown here is derived from an EMBL/GenBank/DDBJ whole genome shotgun (WGS) entry which is preliminary data.</text>
</comment>
<dbReference type="NCBIfam" id="NF038012">
    <property type="entry name" value="DMT_1"/>
    <property type="match status" value="1"/>
</dbReference>
<protein>
    <submittedName>
        <fullName evidence="2">Drug/metabolite transporter (DMT)-like permease</fullName>
    </submittedName>
</protein>
<feature type="transmembrane region" description="Helical" evidence="1">
    <location>
        <begin position="251"/>
        <end position="268"/>
    </location>
</feature>
<proteinExistence type="predicted"/>
<feature type="transmembrane region" description="Helical" evidence="1">
    <location>
        <begin position="69"/>
        <end position="89"/>
    </location>
</feature>
<evidence type="ECO:0000313" key="2">
    <source>
        <dbReference type="EMBL" id="MBB5434405.1"/>
    </source>
</evidence>
<feature type="transmembrane region" description="Helical" evidence="1">
    <location>
        <begin position="159"/>
        <end position="182"/>
    </location>
</feature>
<feature type="transmembrane region" description="Helical" evidence="1">
    <location>
        <begin position="96"/>
        <end position="117"/>
    </location>
</feature>
<reference evidence="2 3" key="1">
    <citation type="submission" date="2020-08" db="EMBL/GenBank/DDBJ databases">
        <title>Sequencing the genomes of 1000 actinobacteria strains.</title>
        <authorList>
            <person name="Klenk H.-P."/>
        </authorList>
    </citation>
    <scope>NUCLEOTIDE SEQUENCE [LARGE SCALE GENOMIC DNA]</scope>
    <source>
        <strain evidence="2 3">DSM 44551</strain>
    </source>
</reference>
<dbReference type="AlphaFoldDB" id="A0A7W8QPW4"/>
<name>A0A7W8QPW4_9ACTN</name>
<dbReference type="InterPro" id="IPR037185">
    <property type="entry name" value="EmrE-like"/>
</dbReference>
<feature type="transmembrane region" description="Helical" evidence="1">
    <location>
        <begin position="129"/>
        <end position="147"/>
    </location>
</feature>
<keyword evidence="1" id="KW-1133">Transmembrane helix</keyword>
<keyword evidence="3" id="KW-1185">Reference proteome</keyword>
<gene>
    <name evidence="2" type="ORF">HDA36_004489</name>
</gene>
<dbReference type="PANTHER" id="PTHR40761:SF1">
    <property type="entry name" value="CONSERVED INTEGRAL MEMBRANE ALANINE VALINE AND LEUCINE RICH PROTEIN-RELATED"/>
    <property type="match status" value="1"/>
</dbReference>
<keyword evidence="1" id="KW-0472">Membrane</keyword>
<feature type="transmembrane region" description="Helical" evidence="1">
    <location>
        <begin position="44"/>
        <end position="63"/>
    </location>
</feature>
<dbReference type="RefSeq" id="WP_312893769.1">
    <property type="nucleotide sequence ID" value="NZ_BAAAJD010000053.1"/>
</dbReference>